<organism evidence="1 2">
    <name type="scientific">Talaromyces proteolyticus</name>
    <dbReference type="NCBI Taxonomy" id="1131652"/>
    <lineage>
        <taxon>Eukaryota</taxon>
        <taxon>Fungi</taxon>
        <taxon>Dikarya</taxon>
        <taxon>Ascomycota</taxon>
        <taxon>Pezizomycotina</taxon>
        <taxon>Eurotiomycetes</taxon>
        <taxon>Eurotiomycetidae</taxon>
        <taxon>Eurotiales</taxon>
        <taxon>Trichocomaceae</taxon>
        <taxon>Talaromyces</taxon>
        <taxon>Talaromyces sect. Bacilispori</taxon>
    </lineage>
</organism>
<proteinExistence type="predicted"/>
<evidence type="ECO:0000313" key="1">
    <source>
        <dbReference type="EMBL" id="KAH8692273.1"/>
    </source>
</evidence>
<dbReference type="GeneID" id="70251281"/>
<name>A0AAD4KKF7_9EURO</name>
<dbReference type="RefSeq" id="XP_046068270.1">
    <property type="nucleotide sequence ID" value="XM_046220994.1"/>
</dbReference>
<sequence>MATNDPAMLLEAAKAIIKRPSANLRKLRSLPMHRLLELRKMDKKVPDLNGRAFYSEAVMAQAVGVEVTTVCKRCKGGAGHFQQCVIVSGFFNGACANCHFGHRDVQCSLYSGNAGKRTLDKVPAMKTQTVHQQAFPNPEDFLNYYLRSEASVPQSTSIDKIIHPAPHGYETQSPETIPDSVSSMVPVFGGSEFSSQPPIDGINKQLIYGNKVENFDFQNSFDDFFNSLNPDVEVENTSSTEDNPPSVENIGRLMETSSATTFTPLTTTPQMSAGVENLGNLQVWDNTREDSWDALFIF</sequence>
<dbReference type="Pfam" id="PF12511">
    <property type="entry name" value="DUF3716"/>
    <property type="match status" value="1"/>
</dbReference>
<protein>
    <submittedName>
        <fullName evidence="1">Uncharacterized protein</fullName>
    </submittedName>
</protein>
<evidence type="ECO:0000313" key="2">
    <source>
        <dbReference type="Proteomes" id="UP001201262"/>
    </source>
</evidence>
<dbReference type="EMBL" id="JAJTJA010000011">
    <property type="protein sequence ID" value="KAH8692273.1"/>
    <property type="molecule type" value="Genomic_DNA"/>
</dbReference>
<reference evidence="1" key="1">
    <citation type="submission" date="2021-12" db="EMBL/GenBank/DDBJ databases">
        <title>Convergent genome expansion in fungi linked to evolution of root-endophyte symbiosis.</title>
        <authorList>
            <consortium name="DOE Joint Genome Institute"/>
            <person name="Ke Y.-H."/>
            <person name="Bonito G."/>
            <person name="Liao H.-L."/>
            <person name="Looney B."/>
            <person name="Rojas-Flechas A."/>
            <person name="Nash J."/>
            <person name="Hameed K."/>
            <person name="Schadt C."/>
            <person name="Martin F."/>
            <person name="Crous P.W."/>
            <person name="Miettinen O."/>
            <person name="Magnuson J.K."/>
            <person name="Labbe J."/>
            <person name="Jacobson D."/>
            <person name="Doktycz M.J."/>
            <person name="Veneault-Fourrey C."/>
            <person name="Kuo A."/>
            <person name="Mondo S."/>
            <person name="Calhoun S."/>
            <person name="Riley R."/>
            <person name="Ohm R."/>
            <person name="LaButti K."/>
            <person name="Andreopoulos B."/>
            <person name="Pangilinan J."/>
            <person name="Nolan M."/>
            <person name="Tritt A."/>
            <person name="Clum A."/>
            <person name="Lipzen A."/>
            <person name="Daum C."/>
            <person name="Barry K."/>
            <person name="Grigoriev I.V."/>
            <person name="Vilgalys R."/>
        </authorList>
    </citation>
    <scope>NUCLEOTIDE SEQUENCE</scope>
    <source>
        <strain evidence="1">PMI_201</strain>
    </source>
</reference>
<dbReference type="Proteomes" id="UP001201262">
    <property type="component" value="Unassembled WGS sequence"/>
</dbReference>
<dbReference type="InterPro" id="IPR022190">
    <property type="entry name" value="DUF3716"/>
</dbReference>
<comment type="caution">
    <text evidence="1">The sequence shown here is derived from an EMBL/GenBank/DDBJ whole genome shotgun (WGS) entry which is preliminary data.</text>
</comment>
<dbReference type="AlphaFoldDB" id="A0AAD4KKF7"/>
<gene>
    <name evidence="1" type="ORF">BGW36DRAFT_431493</name>
</gene>
<keyword evidence="2" id="KW-1185">Reference proteome</keyword>
<accession>A0AAD4KKF7</accession>